<dbReference type="Gene3D" id="3.50.50.60">
    <property type="entry name" value="FAD/NAD(P)-binding domain"/>
    <property type="match status" value="2"/>
</dbReference>
<dbReference type="InterPro" id="IPR023753">
    <property type="entry name" value="FAD/NAD-binding_dom"/>
</dbReference>
<dbReference type="SUPFAM" id="SSF55424">
    <property type="entry name" value="FAD/NAD-linked reductases, dimerisation (C-terminal) domain"/>
    <property type="match status" value="1"/>
</dbReference>
<keyword evidence="4" id="KW-0560">Oxidoreductase</keyword>
<dbReference type="OrthoDB" id="1145at2"/>
<dbReference type="InterPro" id="IPR016156">
    <property type="entry name" value="FAD/NAD-linked_Rdtase_dimer_sf"/>
</dbReference>
<dbReference type="InterPro" id="IPR036188">
    <property type="entry name" value="FAD/NAD-bd_sf"/>
</dbReference>
<dbReference type="GO" id="GO:0005737">
    <property type="term" value="C:cytoplasm"/>
    <property type="evidence" value="ECO:0007669"/>
    <property type="project" value="TreeGrafter"/>
</dbReference>
<sequence length="420" mass="44042">MASEPIVVVGGGLAAARAVETLRGEGYDGDVVVVTSEPHRPYERPPLSKDYLRGQAERGSVFPLDEAWYRDHDVELRTHATAVGLSLDDHRVTLADGASLPFGRLLLATGSTPRPLPVPGNDLRGVHLLRTLDDADRLSGVLLQASLEGTEPHVGAARVAVVGDGWIGLEVAASARQLGLDVTVVGQGTHPLGRVLGPELGEVYAQLHERHGVRLHRRATVTGLTGTDGQVTGVDMADGTHVDATIVVVGVGVTPNVGLAASAGLGVRPAAEGGGVVVDGTLRTTHPDVWAAGDIAAIPSPTYGRALRVEHWARANDSGPHAAKAMLGATDEYDILPYFYSDQYDLGMEYTGYVDGPGGYDDVVVVGDPAGEAFAFWLRGGVVQAGMGLNVWDRMPEVEAFIRSGRPTEKATLEGFVGSA</sequence>
<dbReference type="RefSeq" id="WP_129186647.1">
    <property type="nucleotide sequence ID" value="NZ_CP035493.1"/>
</dbReference>
<dbReference type="PRINTS" id="PR00368">
    <property type="entry name" value="FADPNR"/>
</dbReference>
<proteinExistence type="predicted"/>
<reference evidence="7 8" key="1">
    <citation type="submission" date="2019-01" db="EMBL/GenBank/DDBJ databases">
        <title>Genome sequencing of strain FW10M-9.</title>
        <authorList>
            <person name="Heo J."/>
            <person name="Kim S.-J."/>
            <person name="Kim J.-S."/>
            <person name="Hong S.-B."/>
            <person name="Kwon S.-W."/>
        </authorList>
    </citation>
    <scope>NUCLEOTIDE SEQUENCE [LARGE SCALE GENOMIC DNA]</scope>
    <source>
        <strain evidence="7 8">FW10M-9</strain>
    </source>
</reference>
<evidence type="ECO:0000313" key="7">
    <source>
        <dbReference type="EMBL" id="QAY69247.1"/>
    </source>
</evidence>
<dbReference type="KEGG" id="xya:ET471_03665"/>
<dbReference type="PANTHER" id="PTHR43557:SF2">
    <property type="entry name" value="RIESKE DOMAIN-CONTAINING PROTEIN-RELATED"/>
    <property type="match status" value="1"/>
</dbReference>
<accession>A0A4P6F7L6</accession>
<dbReference type="Pfam" id="PF07992">
    <property type="entry name" value="Pyr_redox_2"/>
    <property type="match status" value="1"/>
</dbReference>
<dbReference type="AlphaFoldDB" id="A0A4P6F7L6"/>
<dbReference type="Pfam" id="PF14759">
    <property type="entry name" value="Reductase_C"/>
    <property type="match status" value="1"/>
</dbReference>
<name>A0A4P6F7L6_9MICO</name>
<dbReference type="GO" id="GO:0016651">
    <property type="term" value="F:oxidoreductase activity, acting on NAD(P)H"/>
    <property type="evidence" value="ECO:0007669"/>
    <property type="project" value="TreeGrafter"/>
</dbReference>
<evidence type="ECO:0000256" key="2">
    <source>
        <dbReference type="ARBA" id="ARBA00022630"/>
    </source>
</evidence>
<evidence type="ECO:0000259" key="6">
    <source>
        <dbReference type="Pfam" id="PF14759"/>
    </source>
</evidence>
<dbReference type="Gene3D" id="3.30.390.30">
    <property type="match status" value="1"/>
</dbReference>
<dbReference type="PANTHER" id="PTHR43557">
    <property type="entry name" value="APOPTOSIS-INDUCING FACTOR 1"/>
    <property type="match status" value="1"/>
</dbReference>
<keyword evidence="2" id="KW-0285">Flavoprotein</keyword>
<comment type="cofactor">
    <cofactor evidence="1">
        <name>FAD</name>
        <dbReference type="ChEBI" id="CHEBI:57692"/>
    </cofactor>
</comment>
<dbReference type="InterPro" id="IPR050446">
    <property type="entry name" value="FAD-oxidoreductase/Apoptosis"/>
</dbReference>
<evidence type="ECO:0000256" key="4">
    <source>
        <dbReference type="ARBA" id="ARBA00023002"/>
    </source>
</evidence>
<dbReference type="InterPro" id="IPR028202">
    <property type="entry name" value="Reductase_C"/>
</dbReference>
<gene>
    <name evidence="7" type="ORF">ET471_03665</name>
</gene>
<protein>
    <submittedName>
        <fullName evidence="7">NAD(P)/FAD-dependent oxidoreductase</fullName>
    </submittedName>
</protein>
<dbReference type="EMBL" id="CP035493">
    <property type="protein sequence ID" value="QAY69247.1"/>
    <property type="molecule type" value="Genomic_DNA"/>
</dbReference>
<keyword evidence="3" id="KW-0274">FAD</keyword>
<dbReference type="Proteomes" id="UP000292118">
    <property type="component" value="Chromosome"/>
</dbReference>
<dbReference type="PRINTS" id="PR00411">
    <property type="entry name" value="PNDRDTASEI"/>
</dbReference>
<evidence type="ECO:0000256" key="1">
    <source>
        <dbReference type="ARBA" id="ARBA00001974"/>
    </source>
</evidence>
<feature type="domain" description="Reductase C-terminal" evidence="6">
    <location>
        <begin position="338"/>
        <end position="413"/>
    </location>
</feature>
<evidence type="ECO:0000259" key="5">
    <source>
        <dbReference type="Pfam" id="PF07992"/>
    </source>
</evidence>
<organism evidence="7 8">
    <name type="scientific">Xylanimonas protaetiae</name>
    <dbReference type="NCBI Taxonomy" id="2509457"/>
    <lineage>
        <taxon>Bacteria</taxon>
        <taxon>Bacillati</taxon>
        <taxon>Actinomycetota</taxon>
        <taxon>Actinomycetes</taxon>
        <taxon>Micrococcales</taxon>
        <taxon>Promicromonosporaceae</taxon>
        <taxon>Xylanimonas</taxon>
    </lineage>
</organism>
<evidence type="ECO:0000313" key="8">
    <source>
        <dbReference type="Proteomes" id="UP000292118"/>
    </source>
</evidence>
<evidence type="ECO:0000256" key="3">
    <source>
        <dbReference type="ARBA" id="ARBA00022827"/>
    </source>
</evidence>
<keyword evidence="8" id="KW-1185">Reference proteome</keyword>
<dbReference type="SUPFAM" id="SSF51905">
    <property type="entry name" value="FAD/NAD(P)-binding domain"/>
    <property type="match status" value="2"/>
</dbReference>
<feature type="domain" description="FAD/NAD(P)-binding" evidence="5">
    <location>
        <begin position="6"/>
        <end position="318"/>
    </location>
</feature>